<dbReference type="PANTHER" id="PTHR33505:SF4">
    <property type="entry name" value="PROTEIN PREY, MITOCHONDRIAL"/>
    <property type="match status" value="1"/>
</dbReference>
<dbReference type="EMBL" id="JAMQGP010000003">
    <property type="protein sequence ID" value="MCM2679945.1"/>
    <property type="molecule type" value="Genomic_DNA"/>
</dbReference>
<gene>
    <name evidence="2" type="ORF">NAF29_09735</name>
</gene>
<organism evidence="2 3">
    <name type="scientific">Echinimonas agarilytica</name>
    <dbReference type="NCBI Taxonomy" id="1215918"/>
    <lineage>
        <taxon>Bacteria</taxon>
        <taxon>Pseudomonadati</taxon>
        <taxon>Pseudomonadota</taxon>
        <taxon>Gammaproteobacteria</taxon>
        <taxon>Alteromonadales</taxon>
        <taxon>Echinimonadaceae</taxon>
        <taxon>Echinimonas</taxon>
    </lineage>
</organism>
<dbReference type="AlphaFoldDB" id="A0AA42B7G5"/>
<dbReference type="PANTHER" id="PTHR33505">
    <property type="entry name" value="ZGC:162634"/>
    <property type="match status" value="1"/>
</dbReference>
<comment type="caution">
    <text evidence="2">The sequence shown here is derived from an EMBL/GenBank/DDBJ whole genome shotgun (WGS) entry which is preliminary data.</text>
</comment>
<proteinExistence type="inferred from homology"/>
<evidence type="ECO:0000256" key="1">
    <source>
        <dbReference type="HAMAP-Rule" id="MF_01187"/>
    </source>
</evidence>
<sequence>MAFDIQLLEILACPVCKGKLTFDATEEERLVCRFDRLAYPINKGIPVLIEEEAETLSSEELPK</sequence>
<dbReference type="FunFam" id="2.20.25.10:FF:000002">
    <property type="entry name" value="UPF0434 protein YcaR"/>
    <property type="match status" value="1"/>
</dbReference>
<dbReference type="HAMAP" id="MF_01187">
    <property type="entry name" value="UPF0434"/>
    <property type="match status" value="1"/>
</dbReference>
<dbReference type="Proteomes" id="UP001165393">
    <property type="component" value="Unassembled WGS sequence"/>
</dbReference>
<dbReference type="Gene3D" id="2.20.25.10">
    <property type="match status" value="1"/>
</dbReference>
<reference evidence="2 3" key="1">
    <citation type="journal article" date="2013" name="Antonie Van Leeuwenhoek">
        <title>Echinimonas agarilytica gen. nov., sp. nov., a new gammaproteobacterium isolated from the sea urchin Strongylocentrotus intermedius.</title>
        <authorList>
            <person name="Nedashkovskaya O.I."/>
            <person name="Stenkova A.M."/>
            <person name="Zhukova N.V."/>
            <person name="Van Trappen S."/>
            <person name="Lee J.S."/>
            <person name="Kim S.B."/>
        </authorList>
    </citation>
    <scope>NUCLEOTIDE SEQUENCE [LARGE SCALE GENOMIC DNA]</scope>
    <source>
        <strain evidence="2 3">KMM 6351</strain>
    </source>
</reference>
<dbReference type="RefSeq" id="WP_251261355.1">
    <property type="nucleotide sequence ID" value="NZ_JAMQGP010000003.1"/>
</dbReference>
<dbReference type="SUPFAM" id="SSF158997">
    <property type="entry name" value="Trm112p-like"/>
    <property type="match status" value="1"/>
</dbReference>
<dbReference type="Pfam" id="PF03966">
    <property type="entry name" value="Trm112p"/>
    <property type="match status" value="1"/>
</dbReference>
<name>A0AA42B7G5_9GAMM</name>
<dbReference type="GO" id="GO:0005829">
    <property type="term" value="C:cytosol"/>
    <property type="evidence" value="ECO:0007669"/>
    <property type="project" value="TreeGrafter"/>
</dbReference>
<dbReference type="InterPro" id="IPR005651">
    <property type="entry name" value="Trm112-like"/>
</dbReference>
<comment type="similarity">
    <text evidence="1">Belongs to the UPF0434 family.</text>
</comment>
<protein>
    <recommendedName>
        <fullName evidence="1">UPF0434 protein NAF29_09735</fullName>
    </recommendedName>
</protein>
<evidence type="ECO:0000313" key="2">
    <source>
        <dbReference type="EMBL" id="MCM2679945.1"/>
    </source>
</evidence>
<keyword evidence="3" id="KW-1185">Reference proteome</keyword>
<evidence type="ECO:0000313" key="3">
    <source>
        <dbReference type="Proteomes" id="UP001165393"/>
    </source>
</evidence>
<accession>A0AA42B7G5</accession>